<evidence type="ECO:0000256" key="3">
    <source>
        <dbReference type="ARBA" id="ARBA00022737"/>
    </source>
</evidence>
<dbReference type="PANTHER" id="PTHR40626:SF11">
    <property type="entry name" value="ZINC FINGER PROTEIN YPR022C"/>
    <property type="match status" value="1"/>
</dbReference>
<comment type="caution">
    <text evidence="8">The sequence shown here is derived from an EMBL/GenBank/DDBJ whole genome shotgun (WGS) entry which is preliminary data.</text>
</comment>
<feature type="region of interest" description="Disordered" evidence="7">
    <location>
        <begin position="61"/>
        <end position="90"/>
    </location>
</feature>
<feature type="compositionally biased region" description="Polar residues" evidence="7">
    <location>
        <begin position="366"/>
        <end position="376"/>
    </location>
</feature>
<comment type="subcellular location">
    <subcellularLocation>
        <location evidence="1">Nucleus</location>
    </subcellularLocation>
</comment>
<evidence type="ECO:0000256" key="4">
    <source>
        <dbReference type="ARBA" id="ARBA00022771"/>
    </source>
</evidence>
<evidence type="ECO:0000256" key="2">
    <source>
        <dbReference type="ARBA" id="ARBA00022723"/>
    </source>
</evidence>
<protein>
    <submittedName>
        <fullName evidence="8">Uncharacterized protein</fullName>
    </submittedName>
</protein>
<name>A0ABR1GXW0_9HYPO</name>
<sequence>MGAPLILADAMLQTPARSLSNATSAAEVTLGGASARLLLDSCSSMRLMHEKSDVLARHLQTHPINNNKDRQRPNTSTDDSADSVPDPSDQARLRTAEVDAAGHSHEPFLMSLTASSDHQQISTPTPEQPPTSSPSGTSVAEHQLPLAPKPLLRSIPSPSSLENLLGAQSQEDLTDPEMCAALNPGTPPWLKLGSLDDFAPEDWGAMPPLFGTLFEGVPAPEATASNTSTYTVSGQLSSRQIASRPQPEVSQTSVTQLNKRLHSPFHPEDSNRADRVQDEHVFNAHDYGLGHIPPCGELRLSPGIMDCLDFGNPDTPGEETGSPPTAFSVEQLRRIRRLWSRQKPKPGARLIRKLWHQVVHHETDNIFSRPSTSGSRSFHPAPKSHQTSRWSMDEECRNGLVQYCKELDDVGREDPVDTEMHMTPWSVSEEGSEKSPSVSDGDFPTIEVLDSSLDFFFLFFHPNLPFIHKVTFDARSTPSSLLLPICLVGLSYLDPIRTKSFVLGYLKVRWFTVEFPNK</sequence>
<keyword evidence="2" id="KW-0479">Metal-binding</keyword>
<feature type="compositionally biased region" description="Low complexity" evidence="7">
    <location>
        <begin position="75"/>
        <end position="88"/>
    </location>
</feature>
<dbReference type="PANTHER" id="PTHR40626">
    <property type="entry name" value="MIP31509P"/>
    <property type="match status" value="1"/>
</dbReference>
<evidence type="ECO:0000313" key="8">
    <source>
        <dbReference type="EMBL" id="KAK7413668.1"/>
    </source>
</evidence>
<evidence type="ECO:0000256" key="5">
    <source>
        <dbReference type="ARBA" id="ARBA00022833"/>
    </source>
</evidence>
<keyword evidence="3" id="KW-0677">Repeat</keyword>
<feature type="region of interest" description="Disordered" evidence="7">
    <location>
        <begin position="366"/>
        <end position="391"/>
    </location>
</feature>
<keyword evidence="5" id="KW-0862">Zinc</keyword>
<dbReference type="Proteomes" id="UP001498476">
    <property type="component" value="Unassembled WGS sequence"/>
</dbReference>
<keyword evidence="4" id="KW-0863">Zinc-finger</keyword>
<gene>
    <name evidence="8" type="ORF">QQX98_007450</name>
</gene>
<dbReference type="EMBL" id="JAZAVJ010000122">
    <property type="protein sequence ID" value="KAK7413668.1"/>
    <property type="molecule type" value="Genomic_DNA"/>
</dbReference>
<reference evidence="8 9" key="1">
    <citation type="journal article" date="2025" name="Microbiol. Resour. Announc.">
        <title>Draft genome sequences for Neonectria magnoliae and Neonectria punicea, canker pathogens of Liriodendron tulipifera and Acer saccharum in West Virginia.</title>
        <authorList>
            <person name="Petronek H.M."/>
            <person name="Kasson M.T."/>
            <person name="Metheny A.M."/>
            <person name="Stauder C.M."/>
            <person name="Lovett B."/>
            <person name="Lynch S.C."/>
            <person name="Garnas J.R."/>
            <person name="Kasson L.R."/>
            <person name="Stajich J.E."/>
        </authorList>
    </citation>
    <scope>NUCLEOTIDE SEQUENCE [LARGE SCALE GENOMIC DNA]</scope>
    <source>
        <strain evidence="8 9">NRRL 64653</strain>
    </source>
</reference>
<evidence type="ECO:0000256" key="1">
    <source>
        <dbReference type="ARBA" id="ARBA00004123"/>
    </source>
</evidence>
<feature type="region of interest" description="Disordered" evidence="7">
    <location>
        <begin position="115"/>
        <end position="141"/>
    </location>
</feature>
<evidence type="ECO:0000313" key="9">
    <source>
        <dbReference type="Proteomes" id="UP001498476"/>
    </source>
</evidence>
<keyword evidence="6" id="KW-0539">Nucleus</keyword>
<dbReference type="InterPro" id="IPR051059">
    <property type="entry name" value="VerF-like"/>
</dbReference>
<organism evidence="8 9">
    <name type="scientific">Neonectria punicea</name>
    <dbReference type="NCBI Taxonomy" id="979145"/>
    <lineage>
        <taxon>Eukaryota</taxon>
        <taxon>Fungi</taxon>
        <taxon>Dikarya</taxon>
        <taxon>Ascomycota</taxon>
        <taxon>Pezizomycotina</taxon>
        <taxon>Sordariomycetes</taxon>
        <taxon>Hypocreomycetidae</taxon>
        <taxon>Hypocreales</taxon>
        <taxon>Nectriaceae</taxon>
        <taxon>Neonectria</taxon>
    </lineage>
</organism>
<proteinExistence type="predicted"/>
<keyword evidence="9" id="KW-1185">Reference proteome</keyword>
<evidence type="ECO:0000256" key="7">
    <source>
        <dbReference type="SAM" id="MobiDB-lite"/>
    </source>
</evidence>
<evidence type="ECO:0000256" key="6">
    <source>
        <dbReference type="ARBA" id="ARBA00023242"/>
    </source>
</evidence>
<accession>A0ABR1GXW0</accession>